<keyword evidence="12 19" id="KW-0472">Membrane</keyword>
<feature type="active site" evidence="16">
    <location>
        <position position="383"/>
    </location>
</feature>
<dbReference type="GO" id="GO:0071949">
    <property type="term" value="F:FAD binding"/>
    <property type="evidence" value="ECO:0007669"/>
    <property type="project" value="InterPro"/>
</dbReference>
<evidence type="ECO:0000256" key="7">
    <source>
        <dbReference type="ARBA" id="ARBA00022729"/>
    </source>
</evidence>
<feature type="disulfide bond" description="Redox-active" evidence="18">
    <location>
        <begin position="132"/>
        <end position="137"/>
    </location>
</feature>
<keyword evidence="5" id="KW-0813">Transport</keyword>
<protein>
    <submittedName>
        <fullName evidence="20">Uncharacterized protein</fullName>
    </submittedName>
</protein>
<evidence type="ECO:0000256" key="3">
    <source>
        <dbReference type="ARBA" id="ARBA00008277"/>
    </source>
</evidence>
<evidence type="ECO:0000256" key="18">
    <source>
        <dbReference type="PIRSR" id="PIRSR017205-3"/>
    </source>
</evidence>
<evidence type="ECO:0000313" key="21">
    <source>
        <dbReference type="Proteomes" id="UP000015104"/>
    </source>
</evidence>
<keyword evidence="13 18" id="KW-1015">Disulfide bond</keyword>
<evidence type="ECO:0000256" key="19">
    <source>
        <dbReference type="SAM" id="Phobius"/>
    </source>
</evidence>
<comment type="similarity">
    <text evidence="3">Belongs to the EROs family.</text>
</comment>
<dbReference type="PANTHER" id="PTHR12613:SF0">
    <property type="entry name" value="ERO1-LIKE PROTEIN"/>
    <property type="match status" value="1"/>
</dbReference>
<keyword evidence="19" id="KW-0812">Transmembrane</keyword>
<proteinExistence type="inferred from homology"/>
<dbReference type="PANTHER" id="PTHR12613">
    <property type="entry name" value="ERO1-RELATED"/>
    <property type="match status" value="1"/>
</dbReference>
<dbReference type="STRING" id="32264.T1KDF6"/>
<dbReference type="InterPro" id="IPR007266">
    <property type="entry name" value="Ero1"/>
</dbReference>
<reference evidence="21" key="1">
    <citation type="submission" date="2011-08" db="EMBL/GenBank/DDBJ databases">
        <authorList>
            <person name="Rombauts S."/>
        </authorList>
    </citation>
    <scope>NUCLEOTIDE SEQUENCE</scope>
    <source>
        <strain evidence="21">London</strain>
    </source>
</reference>
<organism evidence="20 21">
    <name type="scientific">Tetranychus urticae</name>
    <name type="common">Two-spotted spider mite</name>
    <dbReference type="NCBI Taxonomy" id="32264"/>
    <lineage>
        <taxon>Eukaryota</taxon>
        <taxon>Metazoa</taxon>
        <taxon>Ecdysozoa</taxon>
        <taxon>Arthropoda</taxon>
        <taxon>Chelicerata</taxon>
        <taxon>Arachnida</taxon>
        <taxon>Acari</taxon>
        <taxon>Acariformes</taxon>
        <taxon>Trombidiformes</taxon>
        <taxon>Prostigmata</taxon>
        <taxon>Eleutherengona</taxon>
        <taxon>Raphignathae</taxon>
        <taxon>Tetranychoidea</taxon>
        <taxon>Tetranychidae</taxon>
        <taxon>Tetranychus</taxon>
    </lineage>
</organism>
<evidence type="ECO:0000256" key="4">
    <source>
        <dbReference type="ARBA" id="ARBA00011802"/>
    </source>
</evidence>
<feature type="active site" description="Nucleophile" evidence="16">
    <location>
        <position position="380"/>
    </location>
</feature>
<name>T1KDF6_TETUR</name>
<keyword evidence="19" id="KW-1133">Transmembrane helix</keyword>
<keyword evidence="21" id="KW-1185">Reference proteome</keyword>
<evidence type="ECO:0000256" key="8">
    <source>
        <dbReference type="ARBA" id="ARBA00022824"/>
    </source>
</evidence>
<dbReference type="OrthoDB" id="269384at2759"/>
<dbReference type="EnsemblMetazoa" id="tetur09g02760.1">
    <property type="protein sequence ID" value="tetur09g02760.1"/>
    <property type="gene ID" value="tetur09g02760"/>
</dbReference>
<keyword evidence="15" id="KW-0676">Redox-active center</keyword>
<evidence type="ECO:0000256" key="9">
    <source>
        <dbReference type="ARBA" id="ARBA00022827"/>
    </source>
</evidence>
<feature type="binding site" evidence="17">
    <location>
        <position position="257"/>
    </location>
    <ligand>
        <name>FAD</name>
        <dbReference type="ChEBI" id="CHEBI:57692"/>
    </ligand>
</feature>
<dbReference type="OMA" id="CYKDRLH"/>
<evidence type="ECO:0000256" key="1">
    <source>
        <dbReference type="ARBA" id="ARBA00001974"/>
    </source>
</evidence>
<evidence type="ECO:0000256" key="16">
    <source>
        <dbReference type="PIRSR" id="PIRSR017205-1"/>
    </source>
</evidence>
<dbReference type="GO" id="GO:0016972">
    <property type="term" value="F:thiol oxidase activity"/>
    <property type="evidence" value="ECO:0007669"/>
    <property type="project" value="InterPro"/>
</dbReference>
<feature type="binding site" evidence="17">
    <location>
        <position position="205"/>
    </location>
    <ligand>
        <name>FAD</name>
        <dbReference type="ChEBI" id="CHEBI:57692"/>
    </ligand>
</feature>
<feature type="disulfide bond" description="Redox-active" evidence="18">
    <location>
        <begin position="380"/>
        <end position="383"/>
    </location>
</feature>
<dbReference type="GO" id="GO:0005789">
    <property type="term" value="C:endoplasmic reticulum membrane"/>
    <property type="evidence" value="ECO:0007669"/>
    <property type="project" value="UniProtKB-SubCell"/>
</dbReference>
<evidence type="ECO:0000256" key="12">
    <source>
        <dbReference type="ARBA" id="ARBA00023136"/>
    </source>
</evidence>
<keyword evidence="11" id="KW-0560">Oxidoreductase</keyword>
<keyword evidence="6" id="KW-0285">Flavoprotein</keyword>
<feature type="transmembrane region" description="Helical" evidence="19">
    <location>
        <begin position="20"/>
        <end position="41"/>
    </location>
</feature>
<dbReference type="PIRSF" id="PIRSF017205">
    <property type="entry name" value="ERO1"/>
    <property type="match status" value="1"/>
</dbReference>
<dbReference type="KEGG" id="tut:107363086"/>
<keyword evidence="7" id="KW-0732">Signal</keyword>
<dbReference type="SUPFAM" id="SSF110019">
    <property type="entry name" value="ERO1-like"/>
    <property type="match status" value="1"/>
</dbReference>
<evidence type="ECO:0000256" key="10">
    <source>
        <dbReference type="ARBA" id="ARBA00022982"/>
    </source>
</evidence>
<evidence type="ECO:0000256" key="13">
    <source>
        <dbReference type="ARBA" id="ARBA00023157"/>
    </source>
</evidence>
<keyword evidence="9 17" id="KW-0274">FAD</keyword>
<dbReference type="GO" id="GO:0034975">
    <property type="term" value="P:protein folding in endoplasmic reticulum"/>
    <property type="evidence" value="ECO:0007669"/>
    <property type="project" value="InterPro"/>
</dbReference>
<evidence type="ECO:0000256" key="17">
    <source>
        <dbReference type="PIRSR" id="PIRSR017205-2"/>
    </source>
</evidence>
<gene>
    <name evidence="20" type="primary">107363086</name>
</gene>
<comment type="cofactor">
    <cofactor evidence="1 17">
        <name>FAD</name>
        <dbReference type="ChEBI" id="CHEBI:57692"/>
    </cofactor>
</comment>
<dbReference type="InterPro" id="IPR037192">
    <property type="entry name" value="ERO1-like_sf"/>
</dbReference>
<evidence type="ECO:0000256" key="15">
    <source>
        <dbReference type="ARBA" id="ARBA00023284"/>
    </source>
</evidence>
<dbReference type="Pfam" id="PF04137">
    <property type="entry name" value="ERO1"/>
    <property type="match status" value="1"/>
</dbReference>
<accession>T1KDF6</accession>
<keyword evidence="14" id="KW-0325">Glycoprotein</keyword>
<evidence type="ECO:0000256" key="5">
    <source>
        <dbReference type="ARBA" id="ARBA00022448"/>
    </source>
</evidence>
<feature type="binding site" evidence="17">
    <location>
        <position position="218"/>
    </location>
    <ligand>
        <name>FAD</name>
        <dbReference type="ChEBI" id="CHEBI:57692"/>
    </ligand>
</feature>
<feature type="binding site" evidence="17">
    <location>
        <position position="254"/>
    </location>
    <ligand>
        <name>FAD</name>
        <dbReference type="ChEBI" id="CHEBI:57692"/>
    </ligand>
</feature>
<keyword evidence="8" id="KW-0256">Endoplasmic reticulum</keyword>
<dbReference type="eggNOG" id="KOG2608">
    <property type="taxonomic scope" value="Eukaryota"/>
</dbReference>
<evidence type="ECO:0000256" key="14">
    <source>
        <dbReference type="ARBA" id="ARBA00023180"/>
    </source>
</evidence>
<dbReference type="EMBL" id="CAEY01002016">
    <property type="status" value="NOT_ANNOTATED_CDS"/>
    <property type="molecule type" value="Genomic_DNA"/>
</dbReference>
<evidence type="ECO:0000256" key="2">
    <source>
        <dbReference type="ARBA" id="ARBA00004367"/>
    </source>
</evidence>
<dbReference type="AlphaFoldDB" id="T1KDF6"/>
<feature type="binding site" evidence="17">
    <location>
        <position position="207"/>
    </location>
    <ligand>
        <name>FAD</name>
        <dbReference type="ChEBI" id="CHEBI:57692"/>
    </ligand>
</feature>
<reference evidence="20" key="2">
    <citation type="submission" date="2015-06" db="UniProtKB">
        <authorList>
            <consortium name="EnsemblMetazoa"/>
        </authorList>
    </citation>
    <scope>IDENTIFICATION</scope>
</reference>
<comment type="subcellular location">
    <subcellularLocation>
        <location evidence="2">Endoplasmic reticulum membrane</location>
        <topology evidence="2">Peripheral membrane protein</topology>
        <orientation evidence="2">Lumenal side</orientation>
    </subcellularLocation>
</comment>
<keyword evidence="10" id="KW-0249">Electron transport</keyword>
<dbReference type="HOGENOM" id="CLU_023061_1_1_1"/>
<dbReference type="Proteomes" id="UP000015104">
    <property type="component" value="Unassembled WGS sequence"/>
</dbReference>
<feature type="binding site" evidence="17">
    <location>
        <position position="285"/>
    </location>
    <ligand>
        <name>FAD</name>
        <dbReference type="ChEBI" id="CHEBI:57692"/>
    </ligand>
</feature>
<evidence type="ECO:0000256" key="11">
    <source>
        <dbReference type="ARBA" id="ARBA00023002"/>
    </source>
</evidence>
<comment type="subunit">
    <text evidence="4">May function both as a monomer and a homodimer.</text>
</comment>
<sequence length="449" mass="52485">MVNSNSQRPSGQKAIPSRSFNPNTYICFISVLFVLLGSYYIKWMKDQEKVEPPLPQKPVTLNTSKNTFLESLKNEVVPLDDNSKKVTVKDIDLFNNVHLWPRLHSISQMDYFRYIKLNLNRTCTLWSDDTRCSMRDCTIKFCEASSLPPELIADEEENCKATQKLSKIDETVSSAHIETMDHLFECYERDQEEGQYIDLLLNPERFTGYKGESAHRIWRSIYEENCFLKSHRHKTPFSVDKMCYEERIFYRAISGLHSSINLHLCSAYLFMDGTFTYNLQEFNKRFAGHEDYIKNLYFLYLLELRALDKIDKYLLTKVNWLSSGDQNATREAIKNLLVTVRSFKWHFNESAMFSHEPAVAQEFALHFHNITTNIMDCVGCDKCKLWGKVQIHGLGTAFKILINQNVDRIHLHRHEIITLINALTRHSTSIKNLENFNKLLKSQKLLNFS</sequence>
<dbReference type="GO" id="GO:0015035">
    <property type="term" value="F:protein-disulfide reductase activity"/>
    <property type="evidence" value="ECO:0007669"/>
    <property type="project" value="InterPro"/>
</dbReference>
<evidence type="ECO:0000256" key="6">
    <source>
        <dbReference type="ARBA" id="ARBA00022630"/>
    </source>
</evidence>
<evidence type="ECO:0000313" key="20">
    <source>
        <dbReference type="EnsemblMetazoa" id="tetur09g02760.1"/>
    </source>
</evidence>